<dbReference type="EMBL" id="BGPR01000375">
    <property type="protein sequence ID" value="GBM16546.1"/>
    <property type="molecule type" value="Genomic_DNA"/>
</dbReference>
<feature type="compositionally biased region" description="Basic and acidic residues" evidence="1">
    <location>
        <begin position="70"/>
        <end position="81"/>
    </location>
</feature>
<proteinExistence type="predicted"/>
<keyword evidence="3" id="KW-1185">Reference proteome</keyword>
<sequence length="81" mass="9375">MPEKSVVLMSVADTMQLWHERSFHQNKRHVKSVMKQHDMMSQQLLISEKVACLLSNIGKLSEQGNNGRNHYVEEKAPNKDQ</sequence>
<dbReference type="AlphaFoldDB" id="A0A4Y2DKN2"/>
<gene>
    <name evidence="2" type="ORF">AVEN_148921_1</name>
</gene>
<comment type="caution">
    <text evidence="2">The sequence shown here is derived from an EMBL/GenBank/DDBJ whole genome shotgun (WGS) entry which is preliminary data.</text>
</comment>
<protein>
    <recommendedName>
        <fullName evidence="4">GAG-pre-integrase domain-containing protein</fullName>
    </recommendedName>
</protein>
<evidence type="ECO:0008006" key="4">
    <source>
        <dbReference type="Google" id="ProtNLM"/>
    </source>
</evidence>
<dbReference type="Proteomes" id="UP000499080">
    <property type="component" value="Unassembled WGS sequence"/>
</dbReference>
<name>A0A4Y2DKN2_ARAVE</name>
<reference evidence="2 3" key="1">
    <citation type="journal article" date="2019" name="Sci. Rep.">
        <title>Orb-weaving spider Araneus ventricosus genome elucidates the spidroin gene catalogue.</title>
        <authorList>
            <person name="Kono N."/>
            <person name="Nakamura H."/>
            <person name="Ohtoshi R."/>
            <person name="Moran D.A.P."/>
            <person name="Shinohara A."/>
            <person name="Yoshida Y."/>
            <person name="Fujiwara M."/>
            <person name="Mori M."/>
            <person name="Tomita M."/>
            <person name="Arakawa K."/>
        </authorList>
    </citation>
    <scope>NUCLEOTIDE SEQUENCE [LARGE SCALE GENOMIC DNA]</scope>
</reference>
<organism evidence="2 3">
    <name type="scientific">Araneus ventricosus</name>
    <name type="common">Orbweaver spider</name>
    <name type="synonym">Epeira ventricosa</name>
    <dbReference type="NCBI Taxonomy" id="182803"/>
    <lineage>
        <taxon>Eukaryota</taxon>
        <taxon>Metazoa</taxon>
        <taxon>Ecdysozoa</taxon>
        <taxon>Arthropoda</taxon>
        <taxon>Chelicerata</taxon>
        <taxon>Arachnida</taxon>
        <taxon>Araneae</taxon>
        <taxon>Araneomorphae</taxon>
        <taxon>Entelegynae</taxon>
        <taxon>Araneoidea</taxon>
        <taxon>Araneidae</taxon>
        <taxon>Araneus</taxon>
    </lineage>
</organism>
<accession>A0A4Y2DKN2</accession>
<feature type="region of interest" description="Disordered" evidence="1">
    <location>
        <begin position="62"/>
        <end position="81"/>
    </location>
</feature>
<evidence type="ECO:0000256" key="1">
    <source>
        <dbReference type="SAM" id="MobiDB-lite"/>
    </source>
</evidence>
<evidence type="ECO:0000313" key="3">
    <source>
        <dbReference type="Proteomes" id="UP000499080"/>
    </source>
</evidence>
<evidence type="ECO:0000313" key="2">
    <source>
        <dbReference type="EMBL" id="GBM16546.1"/>
    </source>
</evidence>